<dbReference type="Proteomes" id="UP000591537">
    <property type="component" value="Unassembled WGS sequence"/>
</dbReference>
<dbReference type="Pfam" id="PF19136">
    <property type="entry name" value="DUF5819"/>
    <property type="match status" value="1"/>
</dbReference>
<reference evidence="3 4" key="1">
    <citation type="submission" date="2020-08" db="EMBL/GenBank/DDBJ databases">
        <title>Genomic Encyclopedia of Type Strains, Phase IV (KMG-IV): sequencing the most valuable type-strain genomes for metagenomic binning, comparative biology and taxonomic classification.</title>
        <authorList>
            <person name="Goeker M."/>
        </authorList>
    </citation>
    <scope>NUCLEOTIDE SEQUENCE [LARGE SCALE GENOMIC DNA]</scope>
    <source>
        <strain evidence="3 4">DSM 43350</strain>
    </source>
</reference>
<gene>
    <name evidence="3" type="ORF">HNR57_003313</name>
</gene>
<organism evidence="3 4">
    <name type="scientific">Streptomyces paradoxus</name>
    <dbReference type="NCBI Taxonomy" id="66375"/>
    <lineage>
        <taxon>Bacteria</taxon>
        <taxon>Bacillati</taxon>
        <taxon>Actinomycetota</taxon>
        <taxon>Actinomycetes</taxon>
        <taxon>Kitasatosporales</taxon>
        <taxon>Streptomycetaceae</taxon>
        <taxon>Streptomyces</taxon>
    </lineage>
</organism>
<accession>A0A7W9TCB3</accession>
<name>A0A7W9TCB3_9ACTN</name>
<dbReference type="EMBL" id="JACHGV010000004">
    <property type="protein sequence ID" value="MBB6077398.1"/>
    <property type="molecule type" value="Genomic_DNA"/>
</dbReference>
<dbReference type="InterPro" id="IPR043857">
    <property type="entry name" value="DUF5819"/>
</dbReference>
<evidence type="ECO:0000313" key="3">
    <source>
        <dbReference type="EMBL" id="MBB6077398.1"/>
    </source>
</evidence>
<feature type="region of interest" description="Disordered" evidence="1">
    <location>
        <begin position="130"/>
        <end position="163"/>
    </location>
</feature>
<keyword evidence="4" id="KW-1185">Reference proteome</keyword>
<evidence type="ECO:0000313" key="4">
    <source>
        <dbReference type="Proteomes" id="UP000591537"/>
    </source>
</evidence>
<comment type="caution">
    <text evidence="3">The sequence shown here is derived from an EMBL/GenBank/DDBJ whole genome shotgun (WGS) entry which is preliminary data.</text>
</comment>
<evidence type="ECO:0000256" key="2">
    <source>
        <dbReference type="SAM" id="SignalP"/>
    </source>
</evidence>
<sequence>MTTRHRRIQRAALLAGAALLGAHFSIAAFSQAPLSPAKIQLHGVISGYLEPYFTQNWSLFAPDPTKDDQGIVARAKCADGAVTDYYDVTGPLIKETQEDRFFPSRTVRLVSNGLNQLNDSDDLLWRLRQKQKEENSEDSEVKDGKRKGEIPLTPYEKSQHKDAERSLSRFALTQIRNVCPDGTGPTAVQARMYIKKLPPWSQRNNSKAKSTLDIYDLPWKKAVELQ</sequence>
<keyword evidence="2" id="KW-0732">Signal</keyword>
<proteinExistence type="predicted"/>
<protein>
    <submittedName>
        <fullName evidence="3">Uncharacterized protein</fullName>
    </submittedName>
</protein>
<dbReference type="AlphaFoldDB" id="A0A7W9TCB3"/>
<dbReference type="RefSeq" id="WP_184560732.1">
    <property type="nucleotide sequence ID" value="NZ_BAAARS010000004.1"/>
</dbReference>
<feature type="chain" id="PRO_5030602783" evidence="2">
    <location>
        <begin position="28"/>
        <end position="226"/>
    </location>
</feature>
<evidence type="ECO:0000256" key="1">
    <source>
        <dbReference type="SAM" id="MobiDB-lite"/>
    </source>
</evidence>
<feature type="signal peptide" evidence="2">
    <location>
        <begin position="1"/>
        <end position="27"/>
    </location>
</feature>
<feature type="compositionally biased region" description="Basic and acidic residues" evidence="1">
    <location>
        <begin position="130"/>
        <end position="149"/>
    </location>
</feature>